<evidence type="ECO:0000259" key="1">
    <source>
        <dbReference type="Pfam" id="PF04149"/>
    </source>
</evidence>
<reference evidence="2 3" key="1">
    <citation type="submission" date="2021-03" db="EMBL/GenBank/DDBJ databases">
        <title>Sequencing the genomes of 1000 actinobacteria strains.</title>
        <authorList>
            <person name="Klenk H.-P."/>
        </authorList>
    </citation>
    <scope>NUCLEOTIDE SEQUENCE [LARGE SCALE GENOMIC DNA]</scope>
    <source>
        <strain evidence="2 3">DSM 46670</strain>
    </source>
</reference>
<comment type="caution">
    <text evidence="2">The sequence shown here is derived from an EMBL/GenBank/DDBJ whole genome shotgun (WGS) entry which is preliminary data.</text>
</comment>
<name>A0ABS4U3E7_9PSEU</name>
<dbReference type="RefSeq" id="WP_307855757.1">
    <property type="nucleotide sequence ID" value="NZ_JAGINW010000001.1"/>
</dbReference>
<evidence type="ECO:0000313" key="3">
    <source>
        <dbReference type="Proteomes" id="UP001519332"/>
    </source>
</evidence>
<dbReference type="Pfam" id="PF04149">
    <property type="entry name" value="DUF397"/>
    <property type="match status" value="1"/>
</dbReference>
<sequence>MDHSGLVWRKSTHSSEGSGGDCVELACLPFSALVRDSKNPTAGTLTIPVGPWTAFLAALR</sequence>
<dbReference type="Proteomes" id="UP001519332">
    <property type="component" value="Unassembled WGS sequence"/>
</dbReference>
<dbReference type="InterPro" id="IPR007278">
    <property type="entry name" value="DUF397"/>
</dbReference>
<protein>
    <recommendedName>
        <fullName evidence="1">DUF397 domain-containing protein</fullName>
    </recommendedName>
</protein>
<proteinExistence type="predicted"/>
<accession>A0ABS4U3E7</accession>
<organism evidence="2 3">
    <name type="scientific">Kibdelosporangium banguiense</name>
    <dbReference type="NCBI Taxonomy" id="1365924"/>
    <lineage>
        <taxon>Bacteria</taxon>
        <taxon>Bacillati</taxon>
        <taxon>Actinomycetota</taxon>
        <taxon>Actinomycetes</taxon>
        <taxon>Pseudonocardiales</taxon>
        <taxon>Pseudonocardiaceae</taxon>
        <taxon>Kibdelosporangium</taxon>
    </lineage>
</organism>
<keyword evidence="3" id="KW-1185">Reference proteome</keyword>
<feature type="domain" description="DUF397" evidence="1">
    <location>
        <begin position="6"/>
        <end position="60"/>
    </location>
</feature>
<evidence type="ECO:0000313" key="2">
    <source>
        <dbReference type="EMBL" id="MBP2331197.1"/>
    </source>
</evidence>
<gene>
    <name evidence="2" type="ORF">JOF56_011582</name>
</gene>
<dbReference type="EMBL" id="JAGINW010000001">
    <property type="protein sequence ID" value="MBP2331197.1"/>
    <property type="molecule type" value="Genomic_DNA"/>
</dbReference>